<dbReference type="InterPro" id="IPR036625">
    <property type="entry name" value="E3-bd_dom_sf"/>
</dbReference>
<organism evidence="4 5">
    <name type="scientific">Protaetiibacter intestinalis</name>
    <dbReference type="NCBI Taxonomy" id="2419774"/>
    <lineage>
        <taxon>Bacteria</taxon>
        <taxon>Bacillati</taxon>
        <taxon>Actinomycetota</taxon>
        <taxon>Actinomycetes</taxon>
        <taxon>Micrococcales</taxon>
        <taxon>Microbacteriaceae</taxon>
        <taxon>Protaetiibacter</taxon>
    </lineage>
</organism>
<dbReference type="RefSeq" id="WP_120761446.1">
    <property type="nucleotide sequence ID" value="NZ_CP032630.1"/>
</dbReference>
<dbReference type="EMBL" id="CP032630">
    <property type="protein sequence ID" value="AYF97095.1"/>
    <property type="molecule type" value="Genomic_DNA"/>
</dbReference>
<accession>A0A387B7C7</accession>
<evidence type="ECO:0000259" key="2">
    <source>
        <dbReference type="Pfam" id="PF11774"/>
    </source>
</evidence>
<dbReference type="GO" id="GO:0003677">
    <property type="term" value="F:DNA binding"/>
    <property type="evidence" value="ECO:0007669"/>
    <property type="project" value="UniProtKB-KW"/>
</dbReference>
<dbReference type="OrthoDB" id="4113332at2"/>
<keyword evidence="1" id="KW-0238">DNA-binding</keyword>
<proteinExistence type="predicted"/>
<dbReference type="InterPro" id="IPR042261">
    <property type="entry name" value="Lsr2-like_dimerization"/>
</dbReference>
<dbReference type="Pfam" id="PF23359">
    <property type="entry name" value="Lsr2_DNA-bd"/>
    <property type="match status" value="1"/>
</dbReference>
<dbReference type="KEGG" id="lyd:D7I47_01730"/>
<dbReference type="Gene3D" id="4.10.320.10">
    <property type="entry name" value="E3-binding domain"/>
    <property type="match status" value="1"/>
</dbReference>
<keyword evidence="5" id="KW-1185">Reference proteome</keyword>
<name>A0A387B7C7_9MICO</name>
<dbReference type="Proteomes" id="UP000278886">
    <property type="component" value="Chromosome"/>
</dbReference>
<dbReference type="InterPro" id="IPR024412">
    <property type="entry name" value="Lsr2_dim_dom"/>
</dbReference>
<feature type="domain" description="Lsr2 dimerization" evidence="2">
    <location>
        <begin position="1"/>
        <end position="61"/>
    </location>
</feature>
<dbReference type="GO" id="GO:0016746">
    <property type="term" value="F:acyltransferase activity"/>
    <property type="evidence" value="ECO:0007669"/>
    <property type="project" value="InterPro"/>
</dbReference>
<evidence type="ECO:0000313" key="4">
    <source>
        <dbReference type="EMBL" id="AYF97095.1"/>
    </source>
</evidence>
<protein>
    <submittedName>
        <fullName evidence="4">Lsr2 family protein</fullName>
    </submittedName>
</protein>
<gene>
    <name evidence="4" type="ORF">D7I47_01730</name>
</gene>
<evidence type="ECO:0000313" key="5">
    <source>
        <dbReference type="Proteomes" id="UP000278886"/>
    </source>
</evidence>
<sequence length="114" mass="11831">MAKKTITILTDDLDGEELPAGSRTTRFALDGVEYEIDLSAGNAAALAEALAPFIAAGRRVGGSTRTASAPRARAKGADAERLAAIRSWAQGAGYTVGDRGRIKAEIVDAYDAAH</sequence>
<reference evidence="5" key="1">
    <citation type="submission" date="2018-09" db="EMBL/GenBank/DDBJ databases">
        <title>Genome sequencing of strain 2DFWR-13.</title>
        <authorList>
            <person name="Heo J."/>
            <person name="Kim S.-J."/>
            <person name="Kwon S.-W."/>
        </authorList>
    </citation>
    <scope>NUCLEOTIDE SEQUENCE [LARGE SCALE GENOMIC DNA]</scope>
    <source>
        <strain evidence="5">2DFWR-13</strain>
    </source>
</reference>
<dbReference type="InterPro" id="IPR055370">
    <property type="entry name" value="Lsr2_DNA-bd"/>
</dbReference>
<dbReference type="Gene3D" id="3.30.60.230">
    <property type="entry name" value="Lsr2, dimerization domain"/>
    <property type="match status" value="1"/>
</dbReference>
<evidence type="ECO:0000259" key="3">
    <source>
        <dbReference type="Pfam" id="PF23359"/>
    </source>
</evidence>
<evidence type="ECO:0000256" key="1">
    <source>
        <dbReference type="ARBA" id="ARBA00023125"/>
    </source>
</evidence>
<dbReference type="Pfam" id="PF11774">
    <property type="entry name" value="Lsr2"/>
    <property type="match status" value="1"/>
</dbReference>
<dbReference type="AlphaFoldDB" id="A0A387B7C7"/>
<feature type="domain" description="Lsr2 DNA-binding" evidence="3">
    <location>
        <begin position="78"/>
        <end position="113"/>
    </location>
</feature>